<proteinExistence type="predicted"/>
<comment type="caution">
    <text evidence="2">The sequence shown here is derived from an EMBL/GenBank/DDBJ whole genome shotgun (WGS) entry which is preliminary data.</text>
</comment>
<name>A0A9D1DRW8_9FIRM</name>
<sequence length="48" mass="5313">MKQEKNSVKNIAAALRQESKGEIPSDVLGSYTGTPREEEHPEQDADDL</sequence>
<feature type="region of interest" description="Disordered" evidence="1">
    <location>
        <begin position="1"/>
        <end position="48"/>
    </location>
</feature>
<dbReference type="EMBL" id="DVHF01000122">
    <property type="protein sequence ID" value="HIR57975.1"/>
    <property type="molecule type" value="Genomic_DNA"/>
</dbReference>
<accession>A0A9D1DRW8</accession>
<dbReference type="Proteomes" id="UP000886785">
    <property type="component" value="Unassembled WGS sequence"/>
</dbReference>
<reference evidence="2" key="2">
    <citation type="journal article" date="2021" name="PeerJ">
        <title>Extensive microbial diversity within the chicken gut microbiome revealed by metagenomics and culture.</title>
        <authorList>
            <person name="Gilroy R."/>
            <person name="Ravi A."/>
            <person name="Getino M."/>
            <person name="Pursley I."/>
            <person name="Horton D.L."/>
            <person name="Alikhan N.F."/>
            <person name="Baker D."/>
            <person name="Gharbi K."/>
            <person name="Hall N."/>
            <person name="Watson M."/>
            <person name="Adriaenssens E.M."/>
            <person name="Foster-Nyarko E."/>
            <person name="Jarju S."/>
            <person name="Secka A."/>
            <person name="Antonio M."/>
            <person name="Oren A."/>
            <person name="Chaudhuri R.R."/>
            <person name="La Ragione R."/>
            <person name="Hildebrand F."/>
            <person name="Pallen M.J."/>
        </authorList>
    </citation>
    <scope>NUCLEOTIDE SEQUENCE</scope>
    <source>
        <strain evidence="2">ChiSjej1B19-7085</strain>
    </source>
</reference>
<protein>
    <submittedName>
        <fullName evidence="2">Uncharacterized protein</fullName>
    </submittedName>
</protein>
<feature type="compositionally biased region" description="Basic and acidic residues" evidence="1">
    <location>
        <begin position="35"/>
        <end position="48"/>
    </location>
</feature>
<reference evidence="2" key="1">
    <citation type="submission" date="2020-10" db="EMBL/GenBank/DDBJ databases">
        <authorList>
            <person name="Gilroy R."/>
        </authorList>
    </citation>
    <scope>NUCLEOTIDE SEQUENCE</scope>
    <source>
        <strain evidence="2">ChiSjej1B19-7085</strain>
    </source>
</reference>
<dbReference type="AlphaFoldDB" id="A0A9D1DRW8"/>
<gene>
    <name evidence="2" type="ORF">IAA54_09925</name>
</gene>
<evidence type="ECO:0000256" key="1">
    <source>
        <dbReference type="SAM" id="MobiDB-lite"/>
    </source>
</evidence>
<organism evidence="2 3">
    <name type="scientific">Candidatus Gallacutalibacter pullicola</name>
    <dbReference type="NCBI Taxonomy" id="2840830"/>
    <lineage>
        <taxon>Bacteria</taxon>
        <taxon>Bacillati</taxon>
        <taxon>Bacillota</taxon>
        <taxon>Clostridia</taxon>
        <taxon>Eubacteriales</taxon>
        <taxon>Candidatus Gallacutalibacter</taxon>
    </lineage>
</organism>
<evidence type="ECO:0000313" key="2">
    <source>
        <dbReference type="EMBL" id="HIR57975.1"/>
    </source>
</evidence>
<evidence type="ECO:0000313" key="3">
    <source>
        <dbReference type="Proteomes" id="UP000886785"/>
    </source>
</evidence>